<dbReference type="EMBL" id="VSRR010006228">
    <property type="protein sequence ID" value="MPC44324.1"/>
    <property type="molecule type" value="Genomic_DNA"/>
</dbReference>
<dbReference type="AlphaFoldDB" id="A0A5B7FIP8"/>
<evidence type="ECO:0000256" key="1">
    <source>
        <dbReference type="SAM" id="MobiDB-lite"/>
    </source>
</evidence>
<keyword evidence="2" id="KW-1133">Transmembrane helix</keyword>
<gene>
    <name evidence="3" type="ORF">E2C01_037998</name>
</gene>
<accession>A0A5B7FIP8</accession>
<sequence>MYRATVSISDRVTLPFFFPFTALTLPLWRFVSARKELRDRCWRPALSREEGQDVHRRQEGSSVMSRRPPPSLGSVWTQFNPRRFISAFGV</sequence>
<evidence type="ECO:0000313" key="4">
    <source>
        <dbReference type="Proteomes" id="UP000324222"/>
    </source>
</evidence>
<keyword evidence="2" id="KW-0812">Transmembrane</keyword>
<feature type="region of interest" description="Disordered" evidence="1">
    <location>
        <begin position="48"/>
        <end position="71"/>
    </location>
</feature>
<evidence type="ECO:0000256" key="2">
    <source>
        <dbReference type="SAM" id="Phobius"/>
    </source>
</evidence>
<comment type="caution">
    <text evidence="3">The sequence shown here is derived from an EMBL/GenBank/DDBJ whole genome shotgun (WGS) entry which is preliminary data.</text>
</comment>
<protein>
    <submittedName>
        <fullName evidence="3">Uncharacterized protein</fullName>
    </submittedName>
</protein>
<keyword evidence="2" id="KW-0472">Membrane</keyword>
<reference evidence="3 4" key="1">
    <citation type="submission" date="2019-05" db="EMBL/GenBank/DDBJ databases">
        <title>Another draft genome of Portunus trituberculatus and its Hox gene families provides insights of decapod evolution.</title>
        <authorList>
            <person name="Jeong J.-H."/>
            <person name="Song I."/>
            <person name="Kim S."/>
            <person name="Choi T."/>
            <person name="Kim D."/>
            <person name="Ryu S."/>
            <person name="Kim W."/>
        </authorList>
    </citation>
    <scope>NUCLEOTIDE SEQUENCE [LARGE SCALE GENOMIC DNA]</scope>
    <source>
        <tissue evidence="3">Muscle</tissue>
    </source>
</reference>
<keyword evidence="4" id="KW-1185">Reference proteome</keyword>
<dbReference type="Proteomes" id="UP000324222">
    <property type="component" value="Unassembled WGS sequence"/>
</dbReference>
<organism evidence="3 4">
    <name type="scientific">Portunus trituberculatus</name>
    <name type="common">Swimming crab</name>
    <name type="synonym">Neptunus trituberculatus</name>
    <dbReference type="NCBI Taxonomy" id="210409"/>
    <lineage>
        <taxon>Eukaryota</taxon>
        <taxon>Metazoa</taxon>
        <taxon>Ecdysozoa</taxon>
        <taxon>Arthropoda</taxon>
        <taxon>Crustacea</taxon>
        <taxon>Multicrustacea</taxon>
        <taxon>Malacostraca</taxon>
        <taxon>Eumalacostraca</taxon>
        <taxon>Eucarida</taxon>
        <taxon>Decapoda</taxon>
        <taxon>Pleocyemata</taxon>
        <taxon>Brachyura</taxon>
        <taxon>Eubrachyura</taxon>
        <taxon>Portunoidea</taxon>
        <taxon>Portunidae</taxon>
        <taxon>Portuninae</taxon>
        <taxon>Portunus</taxon>
    </lineage>
</organism>
<feature type="transmembrane region" description="Helical" evidence="2">
    <location>
        <begin position="12"/>
        <end position="31"/>
    </location>
</feature>
<name>A0A5B7FIP8_PORTR</name>
<feature type="compositionally biased region" description="Basic and acidic residues" evidence="1">
    <location>
        <begin position="48"/>
        <end position="59"/>
    </location>
</feature>
<evidence type="ECO:0000313" key="3">
    <source>
        <dbReference type="EMBL" id="MPC44324.1"/>
    </source>
</evidence>
<proteinExistence type="predicted"/>